<dbReference type="GO" id="GO:0015293">
    <property type="term" value="F:symporter activity"/>
    <property type="evidence" value="ECO:0007669"/>
    <property type="project" value="UniProtKB-KW"/>
</dbReference>
<accession>A0AA88Y808</accession>
<dbReference type="Proteomes" id="UP001186944">
    <property type="component" value="Unassembled WGS sequence"/>
</dbReference>
<keyword evidence="3 7" id="KW-0812">Transmembrane</keyword>
<keyword evidence="6 7" id="KW-0472">Membrane</keyword>
<name>A0AA88Y808_PINIB</name>
<dbReference type="GO" id="GO:0006820">
    <property type="term" value="P:monoatomic anion transport"/>
    <property type="evidence" value="ECO:0007669"/>
    <property type="project" value="TreeGrafter"/>
</dbReference>
<dbReference type="GO" id="GO:0016324">
    <property type="term" value="C:apical plasma membrane"/>
    <property type="evidence" value="ECO:0007669"/>
    <property type="project" value="TreeGrafter"/>
</dbReference>
<dbReference type="InterPro" id="IPR036259">
    <property type="entry name" value="MFS_trans_sf"/>
</dbReference>
<evidence type="ECO:0000256" key="7">
    <source>
        <dbReference type="SAM" id="Phobius"/>
    </source>
</evidence>
<dbReference type="EMBL" id="VSWD01000008">
    <property type="protein sequence ID" value="KAK3094625.1"/>
    <property type="molecule type" value="Genomic_DNA"/>
</dbReference>
<dbReference type="FunFam" id="1.20.1250.20:FF:000003">
    <property type="entry name" value="Solute carrier family 17 member 3"/>
    <property type="match status" value="1"/>
</dbReference>
<organism evidence="9 10">
    <name type="scientific">Pinctada imbricata</name>
    <name type="common">Atlantic pearl-oyster</name>
    <name type="synonym">Pinctada martensii</name>
    <dbReference type="NCBI Taxonomy" id="66713"/>
    <lineage>
        <taxon>Eukaryota</taxon>
        <taxon>Metazoa</taxon>
        <taxon>Spiralia</taxon>
        <taxon>Lophotrochozoa</taxon>
        <taxon>Mollusca</taxon>
        <taxon>Bivalvia</taxon>
        <taxon>Autobranchia</taxon>
        <taxon>Pteriomorphia</taxon>
        <taxon>Pterioida</taxon>
        <taxon>Pterioidea</taxon>
        <taxon>Pteriidae</taxon>
        <taxon>Pinctada</taxon>
    </lineage>
</organism>
<sequence>MKPLAIALLTLGVSITGLQYSGFLVNHVDIAPPYAGILFGISNSMGSITGFVSPAVVGIITKEDQSRTQWQIVFYLAAGIYIFGALFYLIFGSGELQDWARVEKLGEEEEIQVLNDIEMKDYDEKERKEQEKNELQNLC</sequence>
<feature type="chain" id="PRO_5041692335" evidence="8">
    <location>
        <begin position="21"/>
        <end position="139"/>
    </location>
</feature>
<evidence type="ECO:0000256" key="4">
    <source>
        <dbReference type="ARBA" id="ARBA00022847"/>
    </source>
</evidence>
<evidence type="ECO:0000256" key="5">
    <source>
        <dbReference type="ARBA" id="ARBA00022989"/>
    </source>
</evidence>
<evidence type="ECO:0000313" key="10">
    <source>
        <dbReference type="Proteomes" id="UP001186944"/>
    </source>
</evidence>
<keyword evidence="10" id="KW-1185">Reference proteome</keyword>
<keyword evidence="8" id="KW-0732">Signal</keyword>
<dbReference type="PANTHER" id="PTHR11662:SF399">
    <property type="entry name" value="FI19708P1-RELATED"/>
    <property type="match status" value="1"/>
</dbReference>
<comment type="subcellular location">
    <subcellularLocation>
        <location evidence="1">Membrane</location>
        <topology evidence="1">Multi-pass membrane protein</topology>
    </subcellularLocation>
</comment>
<keyword evidence="2" id="KW-0813">Transport</keyword>
<dbReference type="Gene3D" id="1.20.1250.20">
    <property type="entry name" value="MFS general substrate transporter like domains"/>
    <property type="match status" value="1"/>
</dbReference>
<proteinExistence type="predicted"/>
<dbReference type="PANTHER" id="PTHR11662">
    <property type="entry name" value="SOLUTE CARRIER FAMILY 17"/>
    <property type="match status" value="1"/>
</dbReference>
<evidence type="ECO:0000256" key="6">
    <source>
        <dbReference type="ARBA" id="ARBA00023136"/>
    </source>
</evidence>
<evidence type="ECO:0000313" key="9">
    <source>
        <dbReference type="EMBL" id="KAK3094625.1"/>
    </source>
</evidence>
<feature type="transmembrane region" description="Helical" evidence="7">
    <location>
        <begin position="35"/>
        <end position="60"/>
    </location>
</feature>
<keyword evidence="4" id="KW-0769">Symport</keyword>
<dbReference type="InterPro" id="IPR050382">
    <property type="entry name" value="MFS_Na/Anion_cotransporter"/>
</dbReference>
<feature type="transmembrane region" description="Helical" evidence="7">
    <location>
        <begin position="72"/>
        <end position="91"/>
    </location>
</feature>
<comment type="caution">
    <text evidence="9">The sequence shown here is derived from an EMBL/GenBank/DDBJ whole genome shotgun (WGS) entry which is preliminary data.</text>
</comment>
<feature type="signal peptide" evidence="8">
    <location>
        <begin position="1"/>
        <end position="20"/>
    </location>
</feature>
<protein>
    <submittedName>
        <fullName evidence="9">Uncharacterized protein</fullName>
    </submittedName>
</protein>
<keyword evidence="5 7" id="KW-1133">Transmembrane helix</keyword>
<reference evidence="9" key="1">
    <citation type="submission" date="2019-08" db="EMBL/GenBank/DDBJ databases">
        <title>The improved chromosome-level genome for the pearl oyster Pinctada fucata martensii using PacBio sequencing and Hi-C.</title>
        <authorList>
            <person name="Zheng Z."/>
        </authorList>
    </citation>
    <scope>NUCLEOTIDE SEQUENCE</scope>
    <source>
        <strain evidence="9">ZZ-2019</strain>
        <tissue evidence="9">Adductor muscle</tissue>
    </source>
</reference>
<gene>
    <name evidence="9" type="ORF">FSP39_004159</name>
</gene>
<evidence type="ECO:0000256" key="8">
    <source>
        <dbReference type="SAM" id="SignalP"/>
    </source>
</evidence>
<dbReference type="SUPFAM" id="SSF103473">
    <property type="entry name" value="MFS general substrate transporter"/>
    <property type="match status" value="1"/>
</dbReference>
<evidence type="ECO:0000256" key="3">
    <source>
        <dbReference type="ARBA" id="ARBA00022692"/>
    </source>
</evidence>
<dbReference type="AlphaFoldDB" id="A0AA88Y808"/>
<evidence type="ECO:0000256" key="1">
    <source>
        <dbReference type="ARBA" id="ARBA00004141"/>
    </source>
</evidence>
<evidence type="ECO:0000256" key="2">
    <source>
        <dbReference type="ARBA" id="ARBA00022448"/>
    </source>
</evidence>